<evidence type="ECO:0000313" key="2">
    <source>
        <dbReference type="EMBL" id="MBU3077336.1"/>
    </source>
</evidence>
<dbReference type="RefSeq" id="WP_216321387.1">
    <property type="nucleotide sequence ID" value="NZ_JAHKRT010000002.1"/>
</dbReference>
<protein>
    <submittedName>
        <fullName evidence="2">Uncharacterized protein</fullName>
    </submittedName>
</protein>
<sequence length="237" mass="25587">MASIFAGLDASAAQSRSASEVRPINPSGPARRRWRSWSTIGAIVAVAALAANTMLATGRDRPLERAVPATPAARLATAASPITPPPLMVMAQEPEPPAPMVEPTAAPPRPATARPASAKRKKSRLSAPARRVRVAQVTHHPVPRNCEGTIRMERARCMYPEVVAADDLLRDAYADAVRAGVANRTLNRYRHRWERLRGQALTQPDRVARGFRELARDLQELGADTDDGSVGRIAGAY</sequence>
<name>A0ABS6BHR1_9SPHN</name>
<gene>
    <name evidence="2" type="ORF">KOF26_05595</name>
</gene>
<reference evidence="2 3" key="1">
    <citation type="submission" date="2021-06" db="EMBL/GenBank/DDBJ databases">
        <title>Sphingomonas sp. XMGL2, whole genome shotgun sequencing project.</title>
        <authorList>
            <person name="Zhao G."/>
            <person name="Shen L."/>
        </authorList>
    </citation>
    <scope>NUCLEOTIDE SEQUENCE [LARGE SCALE GENOMIC DNA]</scope>
    <source>
        <strain evidence="2 3">XMGL2</strain>
    </source>
</reference>
<evidence type="ECO:0000256" key="1">
    <source>
        <dbReference type="SAM" id="MobiDB-lite"/>
    </source>
</evidence>
<proteinExistence type="predicted"/>
<feature type="region of interest" description="Disordered" evidence="1">
    <location>
        <begin position="90"/>
        <end position="135"/>
    </location>
</feature>
<feature type="compositionally biased region" description="Pro residues" evidence="1">
    <location>
        <begin position="94"/>
        <end position="110"/>
    </location>
</feature>
<keyword evidence="3" id="KW-1185">Reference proteome</keyword>
<dbReference type="Proteomes" id="UP000776276">
    <property type="component" value="Unassembled WGS sequence"/>
</dbReference>
<accession>A0ABS6BHR1</accession>
<evidence type="ECO:0000313" key="3">
    <source>
        <dbReference type="Proteomes" id="UP000776276"/>
    </source>
</evidence>
<organism evidence="2 3">
    <name type="scientific">Sphingomonas quercus</name>
    <dbReference type="NCBI Taxonomy" id="2842451"/>
    <lineage>
        <taxon>Bacteria</taxon>
        <taxon>Pseudomonadati</taxon>
        <taxon>Pseudomonadota</taxon>
        <taxon>Alphaproteobacteria</taxon>
        <taxon>Sphingomonadales</taxon>
        <taxon>Sphingomonadaceae</taxon>
        <taxon>Sphingomonas</taxon>
    </lineage>
</organism>
<comment type="caution">
    <text evidence="2">The sequence shown here is derived from an EMBL/GenBank/DDBJ whole genome shotgun (WGS) entry which is preliminary data.</text>
</comment>
<dbReference type="EMBL" id="JAHKRT010000002">
    <property type="protein sequence ID" value="MBU3077336.1"/>
    <property type="molecule type" value="Genomic_DNA"/>
</dbReference>